<gene>
    <name evidence="3" type="ORF">FSARC_12976</name>
</gene>
<reference evidence="3" key="2">
    <citation type="submission" date="2020-05" db="EMBL/GenBank/DDBJ databases">
        <authorList>
            <person name="Kim H.-S."/>
            <person name="Proctor R.H."/>
            <person name="Brown D.W."/>
        </authorList>
    </citation>
    <scope>NUCLEOTIDE SEQUENCE</scope>
    <source>
        <strain evidence="3">NRRL 20472</strain>
    </source>
</reference>
<keyword evidence="2" id="KW-0472">Membrane</keyword>
<accession>A0A8H4T4P8</accession>
<keyword evidence="2" id="KW-0812">Transmembrane</keyword>
<feature type="region of interest" description="Disordered" evidence="1">
    <location>
        <begin position="1"/>
        <end position="41"/>
    </location>
</feature>
<dbReference type="AlphaFoldDB" id="A0A8H4T4P8"/>
<evidence type="ECO:0000256" key="2">
    <source>
        <dbReference type="SAM" id="Phobius"/>
    </source>
</evidence>
<name>A0A8H4T4P8_9HYPO</name>
<dbReference type="Proteomes" id="UP000622797">
    <property type="component" value="Unassembled WGS sequence"/>
</dbReference>
<proteinExistence type="predicted"/>
<reference evidence="3" key="1">
    <citation type="journal article" date="2020" name="BMC Genomics">
        <title>Correction to: Identification and distribution of gene clusters required for synthesis of sphingolipid metabolism inhibitors in diverse species of the filamentous fungus Fusarium.</title>
        <authorList>
            <person name="Kim H.S."/>
            <person name="Lohmar J.M."/>
            <person name="Busman M."/>
            <person name="Brown D.W."/>
            <person name="Naumann T.A."/>
            <person name="Divon H.H."/>
            <person name="Lysoe E."/>
            <person name="Uhlig S."/>
            <person name="Proctor R.H."/>
        </authorList>
    </citation>
    <scope>NUCLEOTIDE SEQUENCE</scope>
    <source>
        <strain evidence="3">NRRL 20472</strain>
    </source>
</reference>
<evidence type="ECO:0000256" key="1">
    <source>
        <dbReference type="SAM" id="MobiDB-lite"/>
    </source>
</evidence>
<dbReference type="EMBL" id="JABEXW010000926">
    <property type="protein sequence ID" value="KAF4951249.1"/>
    <property type="molecule type" value="Genomic_DNA"/>
</dbReference>
<keyword evidence="4" id="KW-1185">Reference proteome</keyword>
<evidence type="ECO:0000313" key="4">
    <source>
        <dbReference type="Proteomes" id="UP000622797"/>
    </source>
</evidence>
<organism evidence="3 4">
    <name type="scientific">Fusarium sarcochroum</name>
    <dbReference type="NCBI Taxonomy" id="1208366"/>
    <lineage>
        <taxon>Eukaryota</taxon>
        <taxon>Fungi</taxon>
        <taxon>Dikarya</taxon>
        <taxon>Ascomycota</taxon>
        <taxon>Pezizomycotina</taxon>
        <taxon>Sordariomycetes</taxon>
        <taxon>Hypocreomycetidae</taxon>
        <taxon>Hypocreales</taxon>
        <taxon>Nectriaceae</taxon>
        <taxon>Fusarium</taxon>
        <taxon>Fusarium lateritium species complex</taxon>
    </lineage>
</organism>
<sequence>MWPNAHHLISPPNNYEPIEDEERQSSDSNTAHTHDQSPWKPQKLMPITRKTLCLLIADLVLFGIILHLLSPLISLLQHNDELFSARVKVSSGHLPKSFTPKDPQIPRILHQTTKNGTIPSIWVGPQESCFKAYSSYEYKVRCSIDLMCRVDVDM</sequence>
<feature type="transmembrane region" description="Helical" evidence="2">
    <location>
        <begin position="52"/>
        <end position="76"/>
    </location>
</feature>
<comment type="caution">
    <text evidence="3">The sequence shown here is derived from an EMBL/GenBank/DDBJ whole genome shotgun (WGS) entry which is preliminary data.</text>
</comment>
<keyword evidence="2" id="KW-1133">Transmembrane helix</keyword>
<evidence type="ECO:0000313" key="3">
    <source>
        <dbReference type="EMBL" id="KAF4951249.1"/>
    </source>
</evidence>
<protein>
    <submittedName>
        <fullName evidence="3">Uncharacterized protein</fullName>
    </submittedName>
</protein>
<dbReference type="OrthoDB" id="3647at2759"/>